<evidence type="ECO:0000313" key="2">
    <source>
        <dbReference type="EMBL" id="KAG8174163.1"/>
    </source>
</evidence>
<feature type="region of interest" description="Disordered" evidence="1">
    <location>
        <begin position="60"/>
        <end position="79"/>
    </location>
</feature>
<evidence type="ECO:0000313" key="3">
    <source>
        <dbReference type="Proteomes" id="UP000827092"/>
    </source>
</evidence>
<reference evidence="2 3" key="1">
    <citation type="journal article" date="2022" name="Nat. Ecol. Evol.">
        <title>A masculinizing supergene underlies an exaggerated male reproductive morph in a spider.</title>
        <authorList>
            <person name="Hendrickx F."/>
            <person name="De Corte Z."/>
            <person name="Sonet G."/>
            <person name="Van Belleghem S.M."/>
            <person name="Kostlbacher S."/>
            <person name="Vangestel C."/>
        </authorList>
    </citation>
    <scope>NUCLEOTIDE SEQUENCE [LARGE SCALE GENOMIC DNA]</scope>
    <source>
        <strain evidence="2">W744_W776</strain>
    </source>
</reference>
<comment type="caution">
    <text evidence="2">The sequence shown here is derived from an EMBL/GenBank/DDBJ whole genome shotgun (WGS) entry which is preliminary data.</text>
</comment>
<dbReference type="AlphaFoldDB" id="A0AAV6TRH5"/>
<dbReference type="Proteomes" id="UP000827092">
    <property type="component" value="Unassembled WGS sequence"/>
</dbReference>
<protein>
    <submittedName>
        <fullName evidence="2">Uncharacterized protein</fullName>
    </submittedName>
</protein>
<organism evidence="2 3">
    <name type="scientific">Oedothorax gibbosus</name>
    <dbReference type="NCBI Taxonomy" id="931172"/>
    <lineage>
        <taxon>Eukaryota</taxon>
        <taxon>Metazoa</taxon>
        <taxon>Ecdysozoa</taxon>
        <taxon>Arthropoda</taxon>
        <taxon>Chelicerata</taxon>
        <taxon>Arachnida</taxon>
        <taxon>Araneae</taxon>
        <taxon>Araneomorphae</taxon>
        <taxon>Entelegynae</taxon>
        <taxon>Araneoidea</taxon>
        <taxon>Linyphiidae</taxon>
        <taxon>Erigoninae</taxon>
        <taxon>Oedothorax</taxon>
    </lineage>
</organism>
<name>A0AAV6TRH5_9ARAC</name>
<evidence type="ECO:0000256" key="1">
    <source>
        <dbReference type="SAM" id="MobiDB-lite"/>
    </source>
</evidence>
<sequence>MLDMLTAMVAKRNARLGAIPQQGKGCMHYDSYVDYLIDGDMPTLFPTNRRNMTGDGIKDDAFAEEAPRDGQAAKNGRFC</sequence>
<keyword evidence="3" id="KW-1185">Reference proteome</keyword>
<gene>
    <name evidence="2" type="ORF">JTE90_003144</name>
</gene>
<dbReference type="EMBL" id="JAFNEN010001300">
    <property type="protein sequence ID" value="KAG8174163.1"/>
    <property type="molecule type" value="Genomic_DNA"/>
</dbReference>
<accession>A0AAV6TRH5</accession>
<proteinExistence type="predicted"/>